<dbReference type="Proteomes" id="UP001324993">
    <property type="component" value="Chromosome"/>
</dbReference>
<dbReference type="PROSITE" id="PS00041">
    <property type="entry name" value="HTH_ARAC_FAMILY_1"/>
    <property type="match status" value="1"/>
</dbReference>
<dbReference type="Gene3D" id="1.10.10.60">
    <property type="entry name" value="Homeodomain-like"/>
    <property type="match status" value="2"/>
</dbReference>
<evidence type="ECO:0000256" key="1">
    <source>
        <dbReference type="ARBA" id="ARBA00023015"/>
    </source>
</evidence>
<dbReference type="Pfam" id="PF12833">
    <property type="entry name" value="HTH_18"/>
    <property type="match status" value="1"/>
</dbReference>
<keyword evidence="1" id="KW-0805">Transcription regulation</keyword>
<dbReference type="SUPFAM" id="SSF51215">
    <property type="entry name" value="Regulatory protein AraC"/>
    <property type="match status" value="1"/>
</dbReference>
<dbReference type="Pfam" id="PF02311">
    <property type="entry name" value="AraC_binding"/>
    <property type="match status" value="1"/>
</dbReference>
<keyword evidence="3" id="KW-0804">Transcription</keyword>
<organism evidence="5 6">
    <name type="scientific">Coraliomargarita algicola</name>
    <dbReference type="NCBI Taxonomy" id="3092156"/>
    <lineage>
        <taxon>Bacteria</taxon>
        <taxon>Pseudomonadati</taxon>
        <taxon>Verrucomicrobiota</taxon>
        <taxon>Opitutia</taxon>
        <taxon>Puniceicoccales</taxon>
        <taxon>Coraliomargaritaceae</taxon>
        <taxon>Coraliomargarita</taxon>
    </lineage>
</organism>
<evidence type="ECO:0000259" key="4">
    <source>
        <dbReference type="PROSITE" id="PS01124"/>
    </source>
</evidence>
<name>A0ABZ0RKK1_9BACT</name>
<dbReference type="PANTHER" id="PTHR43280:SF2">
    <property type="entry name" value="HTH-TYPE TRANSCRIPTIONAL REGULATOR EXSA"/>
    <property type="match status" value="1"/>
</dbReference>
<keyword evidence="2" id="KW-0238">DNA-binding</keyword>
<dbReference type="InterPro" id="IPR037923">
    <property type="entry name" value="HTH-like"/>
</dbReference>
<dbReference type="EMBL" id="CP138858">
    <property type="protein sequence ID" value="WPJ95530.1"/>
    <property type="molecule type" value="Genomic_DNA"/>
</dbReference>
<dbReference type="InterPro" id="IPR003313">
    <property type="entry name" value="AraC-bd"/>
</dbReference>
<dbReference type="InterPro" id="IPR009057">
    <property type="entry name" value="Homeodomain-like_sf"/>
</dbReference>
<dbReference type="PROSITE" id="PS01124">
    <property type="entry name" value="HTH_ARAC_FAMILY_2"/>
    <property type="match status" value="1"/>
</dbReference>
<proteinExistence type="predicted"/>
<dbReference type="SMART" id="SM00342">
    <property type="entry name" value="HTH_ARAC"/>
    <property type="match status" value="1"/>
</dbReference>
<dbReference type="PRINTS" id="PR00032">
    <property type="entry name" value="HTHARAC"/>
</dbReference>
<evidence type="ECO:0000313" key="6">
    <source>
        <dbReference type="Proteomes" id="UP001324993"/>
    </source>
</evidence>
<reference evidence="5 6" key="1">
    <citation type="submission" date="2023-11" db="EMBL/GenBank/DDBJ databases">
        <title>Coraliomargarita sp. nov., isolated from marine algae.</title>
        <authorList>
            <person name="Lee J.K."/>
            <person name="Baek J.H."/>
            <person name="Kim J.M."/>
            <person name="Choi D.G."/>
            <person name="Jeon C.O."/>
        </authorList>
    </citation>
    <scope>NUCLEOTIDE SEQUENCE [LARGE SCALE GENOMIC DNA]</scope>
    <source>
        <strain evidence="5 6">J2-16</strain>
    </source>
</reference>
<sequence>MMGQMDSPNSLFEGLLLSKAATPDNIILFQRTDTAAFRPEGVSNNFHHRFELVCAIDGGGPVRIGDHTYQFEPGDCGLIPPNQFHHYMDVEAPSLNWLFITFEMAHSDCLQPLFNSPRQLDAESILLLQNTLLPYLTGGAETENVIEIAFHLSRFLSHMHSLPTIPPERCNINATDDSRDIILERINRYVRAHLTESPTIADLAEALGYSVSHLRAVFRDRLGVSLGRYIRESRLSEAAKLLKETNLNVTEVSQRTGFDSLFAFSRAFKNTYGIPPKAYSQKVGHNTD</sequence>
<dbReference type="Gene3D" id="2.60.120.10">
    <property type="entry name" value="Jelly Rolls"/>
    <property type="match status" value="1"/>
</dbReference>
<evidence type="ECO:0000256" key="2">
    <source>
        <dbReference type="ARBA" id="ARBA00023125"/>
    </source>
</evidence>
<dbReference type="RefSeq" id="WP_319832409.1">
    <property type="nucleotide sequence ID" value="NZ_CP138858.1"/>
</dbReference>
<dbReference type="InterPro" id="IPR020449">
    <property type="entry name" value="Tscrpt_reg_AraC-type_HTH"/>
</dbReference>
<accession>A0ABZ0RKK1</accession>
<protein>
    <submittedName>
        <fullName evidence="5">AraC family transcriptional regulator</fullName>
    </submittedName>
</protein>
<dbReference type="InterPro" id="IPR018062">
    <property type="entry name" value="HTH_AraC-typ_CS"/>
</dbReference>
<dbReference type="InterPro" id="IPR014710">
    <property type="entry name" value="RmlC-like_jellyroll"/>
</dbReference>
<evidence type="ECO:0000256" key="3">
    <source>
        <dbReference type="ARBA" id="ARBA00023163"/>
    </source>
</evidence>
<feature type="domain" description="HTH araC/xylS-type" evidence="4">
    <location>
        <begin position="184"/>
        <end position="282"/>
    </location>
</feature>
<dbReference type="InterPro" id="IPR018060">
    <property type="entry name" value="HTH_AraC"/>
</dbReference>
<keyword evidence="6" id="KW-1185">Reference proteome</keyword>
<evidence type="ECO:0000313" key="5">
    <source>
        <dbReference type="EMBL" id="WPJ95530.1"/>
    </source>
</evidence>
<gene>
    <name evidence="5" type="ORF">SH580_19110</name>
</gene>
<dbReference type="SUPFAM" id="SSF46689">
    <property type="entry name" value="Homeodomain-like"/>
    <property type="match status" value="2"/>
</dbReference>
<dbReference type="PANTHER" id="PTHR43280">
    <property type="entry name" value="ARAC-FAMILY TRANSCRIPTIONAL REGULATOR"/>
    <property type="match status" value="1"/>
</dbReference>